<organism evidence="1 2">
    <name type="scientific">Amycolatopsis rubida</name>
    <dbReference type="NCBI Taxonomy" id="112413"/>
    <lineage>
        <taxon>Bacteria</taxon>
        <taxon>Bacillati</taxon>
        <taxon>Actinomycetota</taxon>
        <taxon>Actinomycetes</taxon>
        <taxon>Pseudonocardiales</taxon>
        <taxon>Pseudonocardiaceae</taxon>
        <taxon>Amycolatopsis</taxon>
    </lineage>
</organism>
<reference evidence="2" key="1">
    <citation type="submission" date="2016-10" db="EMBL/GenBank/DDBJ databases">
        <authorList>
            <person name="Varghese N."/>
            <person name="Submissions S."/>
        </authorList>
    </citation>
    <scope>NUCLEOTIDE SEQUENCE [LARGE SCALE GENOMIC DNA]</scope>
    <source>
        <strain evidence="2">DSM 44637</strain>
    </source>
</reference>
<sequence>MNHYGAQTQEHWRKHRAAEYAQIEDPATFFTAKGKEIAAEIERRTNEAEQQQQAGQSTDFMANLASLNNVSTTVRDEVMREMAFTEPGSPI</sequence>
<name>A0A1I5XGN6_9PSEU</name>
<dbReference type="EMBL" id="FOWC01000010">
    <property type="protein sequence ID" value="SFQ31123.1"/>
    <property type="molecule type" value="Genomic_DNA"/>
</dbReference>
<protein>
    <submittedName>
        <fullName evidence="1">Uncharacterized protein</fullName>
    </submittedName>
</protein>
<evidence type="ECO:0000313" key="2">
    <source>
        <dbReference type="Proteomes" id="UP000199137"/>
    </source>
</evidence>
<dbReference type="Proteomes" id="UP000199137">
    <property type="component" value="Unassembled WGS sequence"/>
</dbReference>
<accession>A0A1I5XGN6</accession>
<evidence type="ECO:0000313" key="1">
    <source>
        <dbReference type="EMBL" id="SFQ31123.1"/>
    </source>
</evidence>
<dbReference type="AlphaFoldDB" id="A0A1I5XGN6"/>
<gene>
    <name evidence="1" type="ORF">SAMN05421854_110220</name>
</gene>
<dbReference type="STRING" id="112413.SAMN05421854_110220"/>
<proteinExistence type="predicted"/>